<feature type="compositionally biased region" description="Basic and acidic residues" evidence="1">
    <location>
        <begin position="203"/>
        <end position="225"/>
    </location>
</feature>
<dbReference type="EMBL" id="CP049009">
    <property type="protein sequence ID" value="QID86824.1"/>
    <property type="molecule type" value="Genomic_DNA"/>
</dbReference>
<feature type="compositionally biased region" description="Polar residues" evidence="1">
    <location>
        <begin position="226"/>
        <end position="240"/>
    </location>
</feature>
<evidence type="ECO:0000313" key="3">
    <source>
        <dbReference type="Proteomes" id="UP000501346"/>
    </source>
</evidence>
<proteinExistence type="predicted"/>
<name>A0A6C1EDY0_SACPS</name>
<dbReference type="OrthoDB" id="4068767at2759"/>
<evidence type="ECO:0000313" key="2">
    <source>
        <dbReference type="EMBL" id="QID86824.1"/>
    </source>
</evidence>
<evidence type="ECO:0000256" key="1">
    <source>
        <dbReference type="SAM" id="MobiDB-lite"/>
    </source>
</evidence>
<organism evidence="2 3">
    <name type="scientific">Saccharomyces pastorianus</name>
    <name type="common">Lager yeast</name>
    <name type="synonym">Saccharomyces cerevisiae x Saccharomyces eubayanus</name>
    <dbReference type="NCBI Taxonomy" id="27292"/>
    <lineage>
        <taxon>Eukaryota</taxon>
        <taxon>Fungi</taxon>
        <taxon>Dikarya</taxon>
        <taxon>Ascomycota</taxon>
        <taxon>Saccharomycotina</taxon>
        <taxon>Saccharomycetes</taxon>
        <taxon>Saccharomycetales</taxon>
        <taxon>Saccharomycetaceae</taxon>
        <taxon>Saccharomyces</taxon>
    </lineage>
</organism>
<gene>
    <name evidence="2" type="ORF">GRS66_009469</name>
</gene>
<keyword evidence="3" id="KW-1185">Reference proteome</keyword>
<feature type="region of interest" description="Disordered" evidence="1">
    <location>
        <begin position="122"/>
        <end position="143"/>
    </location>
</feature>
<reference evidence="2 3" key="1">
    <citation type="journal article" date="2019" name="BMC Genomics">
        <title>Chromosome level assembly and comparative genome analysis confirm lager-brewing yeasts originated from a single hybridization.</title>
        <authorList>
            <person name="Salazar A.N."/>
            <person name="Gorter de Vries A.R."/>
            <person name="van den Broek M."/>
            <person name="Brouwers N."/>
            <person name="de la Torre Cortes P."/>
            <person name="Kuijpers N.G.A."/>
            <person name="Daran J.G."/>
            <person name="Abeel T."/>
        </authorList>
    </citation>
    <scope>NUCLEOTIDE SEQUENCE [LARGE SCALE GENOMIC DNA]</scope>
    <source>
        <strain evidence="2 3">CBS 1483</strain>
    </source>
</reference>
<sequence length="321" mass="36338">MVDAKGSTPCLIGDSIRNINDQNSLDFQYNNQFKEEDESLRLLSPQTSSNHALSKMQKDHDIRDRSYTSVAELNREGALLTDEVDLDNVDASKIRSSRDDLEAEEKRKKLLLLKRKQRNKSIVSDSFSSPSLRASKSTSLITSTDPVEDHISKYSLSGTPVNITSNAGEEDEDIIRNSYGQMIKNNSNRPHLAKGESYQSAQHETDHLAPENPEKRQERSGRSYDRQTSSTEFLRSLSRSISRDPIKNKTVSPANEEDSRMYSTSNYSISLVDLENKPKTITETLEEEQEDAEREGVLLEDEGNEEYPRDLEEAANKVEQS</sequence>
<feature type="compositionally biased region" description="Basic and acidic residues" evidence="1">
    <location>
        <begin position="306"/>
        <end position="321"/>
    </location>
</feature>
<dbReference type="AlphaFoldDB" id="A0A6C1EDY0"/>
<feature type="compositionally biased region" description="Acidic residues" evidence="1">
    <location>
        <begin position="284"/>
        <end position="305"/>
    </location>
</feature>
<accession>A0A6C1EDY0</accession>
<feature type="region of interest" description="Disordered" evidence="1">
    <location>
        <begin position="183"/>
        <end position="321"/>
    </location>
</feature>
<dbReference type="Proteomes" id="UP000501346">
    <property type="component" value="Chromosome SeXII"/>
</dbReference>
<protein>
    <submittedName>
        <fullName evidence="2">Uncharacterized protein</fullName>
    </submittedName>
</protein>